<protein>
    <recommendedName>
        <fullName evidence="4">Copper resistance protein CopC</fullName>
    </recommendedName>
</protein>
<evidence type="ECO:0008006" key="4">
    <source>
        <dbReference type="Google" id="ProtNLM"/>
    </source>
</evidence>
<geneLocation type="plasmid" evidence="2 3">
    <name>pTT6-1</name>
</geneLocation>
<reference evidence="2" key="1">
    <citation type="submission" date="2021-02" db="EMBL/GenBank/DDBJ databases">
        <title>Skermanella TT6 skin isolate.</title>
        <authorList>
            <person name="Lee K."/>
            <person name="Ganzorig M."/>
        </authorList>
    </citation>
    <scope>NUCLEOTIDE SEQUENCE</scope>
    <source>
        <strain evidence="2">TT6</strain>
    </source>
</reference>
<evidence type="ECO:0000256" key="1">
    <source>
        <dbReference type="SAM" id="SignalP"/>
    </source>
</evidence>
<accession>A0ABX7BFA8</accession>
<proteinExistence type="predicted"/>
<organism evidence="2 3">
    <name type="scientific">Skermanella cutis</name>
    <dbReference type="NCBI Taxonomy" id="2775420"/>
    <lineage>
        <taxon>Bacteria</taxon>
        <taxon>Pseudomonadati</taxon>
        <taxon>Pseudomonadota</taxon>
        <taxon>Alphaproteobacteria</taxon>
        <taxon>Rhodospirillales</taxon>
        <taxon>Azospirillaceae</taxon>
        <taxon>Skermanella</taxon>
    </lineage>
</organism>
<feature type="signal peptide" evidence="1">
    <location>
        <begin position="1"/>
        <end position="28"/>
    </location>
</feature>
<dbReference type="Proteomes" id="UP000595197">
    <property type="component" value="Plasmid pTT6-1"/>
</dbReference>
<evidence type="ECO:0000313" key="3">
    <source>
        <dbReference type="Proteomes" id="UP000595197"/>
    </source>
</evidence>
<feature type="chain" id="PRO_5045226224" description="Copper resistance protein CopC" evidence="1">
    <location>
        <begin position="29"/>
        <end position="134"/>
    </location>
</feature>
<name>A0ABX7BFA8_9PROT</name>
<gene>
    <name evidence="2" type="ORF">IGS68_28310</name>
</gene>
<dbReference type="RefSeq" id="WP_201082440.1">
    <property type="nucleotide sequence ID" value="NZ_CP067421.1"/>
</dbReference>
<keyword evidence="3" id="KW-1185">Reference proteome</keyword>
<keyword evidence="1" id="KW-0732">Signal</keyword>
<sequence length="134" mass="14307">MTGAGIPAVRRSLLCAAFLGLLGQTALAHNNPSMKETLVRTVPIAPAADGGPVSSEPFQLKLPPRTVEILWKVVADRPDDVRFDVEADGKTVATDVHHGKATPLIRADTIRLMAVRGAGSSLEIEVFANVMEKR</sequence>
<keyword evidence="2" id="KW-0614">Plasmid</keyword>
<evidence type="ECO:0000313" key="2">
    <source>
        <dbReference type="EMBL" id="QQP93067.1"/>
    </source>
</evidence>
<dbReference type="EMBL" id="CP067421">
    <property type="protein sequence ID" value="QQP93067.1"/>
    <property type="molecule type" value="Genomic_DNA"/>
</dbReference>